<feature type="region of interest" description="Disordered" evidence="1">
    <location>
        <begin position="1"/>
        <end position="174"/>
    </location>
</feature>
<dbReference type="Proteomes" id="UP001619887">
    <property type="component" value="Unassembled WGS sequence"/>
</dbReference>
<sequence>MAAAGKISLDGSLQNSSCELQDKMRRLGSSSEDRPRLTGALSCLKSANEAGEMRRSSEPQQDSDAFSPISPPSGFVSPSSPLPPTSAHGRSISISVVPCSGDHKPISLAEDAFLPNTPPASRASKARTALPSQTPPASLPQTATAPPQHHPAQEQESGVPAGQPHRGSGYTQRR</sequence>
<dbReference type="Gene3D" id="1.10.150.50">
    <property type="entry name" value="Transcription Factor, Ets-1"/>
    <property type="match status" value="1"/>
</dbReference>
<protein>
    <submittedName>
        <fullName evidence="2">Uncharacterized protein</fullName>
    </submittedName>
</protein>
<organism evidence="2 3">
    <name type="scientific">Pagothenia borchgrevinki</name>
    <name type="common">Bald rockcod</name>
    <name type="synonym">Trematomus borchgrevinki</name>
    <dbReference type="NCBI Taxonomy" id="8213"/>
    <lineage>
        <taxon>Eukaryota</taxon>
        <taxon>Metazoa</taxon>
        <taxon>Chordata</taxon>
        <taxon>Craniata</taxon>
        <taxon>Vertebrata</taxon>
        <taxon>Euteleostomi</taxon>
        <taxon>Actinopterygii</taxon>
        <taxon>Neopterygii</taxon>
        <taxon>Teleostei</taxon>
        <taxon>Neoteleostei</taxon>
        <taxon>Acanthomorphata</taxon>
        <taxon>Eupercaria</taxon>
        <taxon>Perciformes</taxon>
        <taxon>Notothenioidei</taxon>
        <taxon>Nototheniidae</taxon>
        <taxon>Pagothenia</taxon>
    </lineage>
</organism>
<name>A0ABD2GWG5_PAGBO</name>
<dbReference type="AlphaFoldDB" id="A0ABD2GWG5"/>
<comment type="caution">
    <text evidence="2">The sequence shown here is derived from an EMBL/GenBank/DDBJ whole genome shotgun (WGS) entry which is preliminary data.</text>
</comment>
<evidence type="ECO:0000256" key="1">
    <source>
        <dbReference type="SAM" id="MobiDB-lite"/>
    </source>
</evidence>
<accession>A0ABD2GWG5</accession>
<evidence type="ECO:0000313" key="2">
    <source>
        <dbReference type="EMBL" id="KAL3057805.1"/>
    </source>
</evidence>
<feature type="compositionally biased region" description="Basic and acidic residues" evidence="1">
    <location>
        <begin position="20"/>
        <end position="36"/>
    </location>
</feature>
<proteinExistence type="predicted"/>
<evidence type="ECO:0000313" key="3">
    <source>
        <dbReference type="Proteomes" id="UP001619887"/>
    </source>
</evidence>
<keyword evidence="3" id="KW-1185">Reference proteome</keyword>
<dbReference type="EMBL" id="JBIYXZ010002075">
    <property type="protein sequence ID" value="KAL3057805.1"/>
    <property type="molecule type" value="Genomic_DNA"/>
</dbReference>
<dbReference type="InterPro" id="IPR013761">
    <property type="entry name" value="SAM/pointed_sf"/>
</dbReference>
<reference evidence="2 3" key="2">
    <citation type="journal article" date="2024" name="G3 (Bethesda)">
        <title>The genome of the cryopelagic Antarctic bald notothen, Trematomus borchgrevinki.</title>
        <authorList>
            <person name="Rayamajhi N."/>
            <person name="Rivera-Colon A.G."/>
            <person name="Minhas B.F."/>
            <person name="Cheng C.C."/>
            <person name="Catchen J.M."/>
        </authorList>
    </citation>
    <scope>NUCLEOTIDE SEQUENCE [LARGE SCALE GENOMIC DNA]</scope>
    <source>
        <strain evidence="2">AGRC-2024</strain>
    </source>
</reference>
<gene>
    <name evidence="2" type="ORF">OYC64_008122</name>
</gene>
<reference evidence="2 3" key="1">
    <citation type="journal article" date="2022" name="G3 (Bethesda)">
        <title>Evaluating Illumina-, Nanopore-, and PacBio-based genome assembly strategies with the bald notothen, Trematomus borchgrevinki.</title>
        <authorList>
            <person name="Rayamajhi N."/>
            <person name="Cheng C.C."/>
            <person name="Catchen J.M."/>
        </authorList>
    </citation>
    <scope>NUCLEOTIDE SEQUENCE [LARGE SCALE GENOMIC DNA]</scope>
    <source>
        <strain evidence="2">AGRC-2024</strain>
    </source>
</reference>